<proteinExistence type="predicted"/>
<organism evidence="1 2">
    <name type="scientific">Clunio marinus</name>
    <dbReference type="NCBI Taxonomy" id="568069"/>
    <lineage>
        <taxon>Eukaryota</taxon>
        <taxon>Metazoa</taxon>
        <taxon>Ecdysozoa</taxon>
        <taxon>Arthropoda</taxon>
        <taxon>Hexapoda</taxon>
        <taxon>Insecta</taxon>
        <taxon>Pterygota</taxon>
        <taxon>Neoptera</taxon>
        <taxon>Endopterygota</taxon>
        <taxon>Diptera</taxon>
        <taxon>Nematocera</taxon>
        <taxon>Chironomoidea</taxon>
        <taxon>Chironomidae</taxon>
        <taxon>Clunio</taxon>
    </lineage>
</organism>
<evidence type="ECO:0000313" key="1">
    <source>
        <dbReference type="EMBL" id="CRL02842.1"/>
    </source>
</evidence>
<name>A0A1J1ISY4_9DIPT</name>
<gene>
    <name evidence="1" type="ORF">CLUMA_CG016053</name>
</gene>
<dbReference type="EMBL" id="CVRI01000058">
    <property type="protein sequence ID" value="CRL02842.1"/>
    <property type="molecule type" value="Genomic_DNA"/>
</dbReference>
<evidence type="ECO:0000313" key="2">
    <source>
        <dbReference type="Proteomes" id="UP000183832"/>
    </source>
</evidence>
<reference evidence="1 2" key="1">
    <citation type="submission" date="2015-04" db="EMBL/GenBank/DDBJ databases">
        <authorList>
            <person name="Syromyatnikov M.Y."/>
            <person name="Popov V.N."/>
        </authorList>
    </citation>
    <scope>NUCLEOTIDE SEQUENCE [LARGE SCALE GENOMIC DNA]</scope>
</reference>
<accession>A0A1J1ISY4</accession>
<dbReference type="AlphaFoldDB" id="A0A1J1ISY4"/>
<sequence length="113" mass="13670">MNMQNKKKNDGVTFQSNTLRITKAPAISFMLASAITREQRKKDEKMCKEKTQTRHFQFAIILFRSEMRPRRNTEKRRRREKKSLTLVMWVLIKSINAFRKLYCERQYQSSHLN</sequence>
<keyword evidence="2" id="KW-1185">Reference proteome</keyword>
<dbReference type="Proteomes" id="UP000183832">
    <property type="component" value="Unassembled WGS sequence"/>
</dbReference>
<protein>
    <submittedName>
        <fullName evidence="1">CLUMA_CG016053, isoform A</fullName>
    </submittedName>
</protein>